<evidence type="ECO:0000313" key="2">
    <source>
        <dbReference type="Proteomes" id="UP000283627"/>
    </source>
</evidence>
<dbReference type="EMBL" id="MOBP01000005">
    <property type="protein sequence ID" value="RON55989.1"/>
    <property type="molecule type" value="Genomic_DNA"/>
</dbReference>
<comment type="caution">
    <text evidence="1">The sequence shown here is derived from an EMBL/GenBank/DDBJ whole genome shotgun (WGS) entry which is preliminary data.</text>
</comment>
<dbReference type="Proteomes" id="UP000283627">
    <property type="component" value="Unassembled WGS sequence"/>
</dbReference>
<dbReference type="AlphaFoldDB" id="A0A423KNK9"/>
<reference evidence="1 2" key="1">
    <citation type="submission" date="2016-10" db="EMBL/GenBank/DDBJ databases">
        <title>Comparative genome analysis of multiple Pseudomonas spp. focuses on biocontrol and plant growth promoting traits.</title>
        <authorList>
            <person name="Tao X.-Y."/>
            <person name="Taylor C.G."/>
        </authorList>
    </citation>
    <scope>NUCLEOTIDE SEQUENCE [LARGE SCALE GENOMIC DNA]</scope>
    <source>
        <strain evidence="1 2">39A2</strain>
    </source>
</reference>
<name>A0A423KNK9_9PSED</name>
<gene>
    <name evidence="1" type="ORF">BK665_08510</name>
</gene>
<accession>A0A423KNK9</accession>
<protein>
    <submittedName>
        <fullName evidence="1">Uncharacterized protein</fullName>
    </submittedName>
</protein>
<organism evidence="1 2">
    <name type="scientific">Pseudomonas frederiksbergensis</name>
    <dbReference type="NCBI Taxonomy" id="104087"/>
    <lineage>
        <taxon>Bacteria</taxon>
        <taxon>Pseudomonadati</taxon>
        <taxon>Pseudomonadota</taxon>
        <taxon>Gammaproteobacteria</taxon>
        <taxon>Pseudomonadales</taxon>
        <taxon>Pseudomonadaceae</taxon>
        <taxon>Pseudomonas</taxon>
    </lineage>
</organism>
<evidence type="ECO:0000313" key="1">
    <source>
        <dbReference type="EMBL" id="RON55989.1"/>
    </source>
</evidence>
<proteinExistence type="predicted"/>
<sequence>MRHAIEALISARNDEFDIEHTRLANRFVDVESEDLKDRVKSLTVKLDCIRGEALNIHCSFFAVAQHEDS</sequence>